<keyword evidence="1" id="KW-0812">Transmembrane</keyword>
<dbReference type="EMBL" id="MLJW01000708">
    <property type="protein sequence ID" value="OIQ83382.1"/>
    <property type="molecule type" value="Genomic_DNA"/>
</dbReference>
<reference evidence="3" key="1">
    <citation type="submission" date="2016-10" db="EMBL/GenBank/DDBJ databases">
        <title>Sequence of Gallionella enrichment culture.</title>
        <authorList>
            <person name="Poehlein A."/>
            <person name="Muehling M."/>
            <person name="Daniel R."/>
        </authorList>
    </citation>
    <scope>NUCLEOTIDE SEQUENCE</scope>
</reference>
<protein>
    <recommendedName>
        <fullName evidence="2">NfeD-like C-terminal domain-containing protein</fullName>
    </recommendedName>
</protein>
<feature type="transmembrane region" description="Helical" evidence="1">
    <location>
        <begin position="49"/>
        <end position="67"/>
    </location>
</feature>
<comment type="caution">
    <text evidence="3">The sequence shown here is derived from an EMBL/GenBank/DDBJ whole genome shotgun (WGS) entry which is preliminary data.</text>
</comment>
<name>A0A1J5QIP0_9ZZZZ</name>
<organism evidence="3">
    <name type="scientific">mine drainage metagenome</name>
    <dbReference type="NCBI Taxonomy" id="410659"/>
    <lineage>
        <taxon>unclassified sequences</taxon>
        <taxon>metagenomes</taxon>
        <taxon>ecological metagenomes</taxon>
    </lineage>
</organism>
<keyword evidence="1" id="KW-1133">Transmembrane helix</keyword>
<evidence type="ECO:0000313" key="3">
    <source>
        <dbReference type="EMBL" id="OIQ83382.1"/>
    </source>
</evidence>
<evidence type="ECO:0000256" key="1">
    <source>
        <dbReference type="SAM" id="Phobius"/>
    </source>
</evidence>
<dbReference type="Pfam" id="PF01957">
    <property type="entry name" value="NfeD"/>
    <property type="match status" value="1"/>
</dbReference>
<gene>
    <name evidence="3" type="ORF">GALL_348140</name>
</gene>
<keyword evidence="1" id="KW-0472">Membrane</keyword>
<evidence type="ECO:0000259" key="2">
    <source>
        <dbReference type="Pfam" id="PF01957"/>
    </source>
</evidence>
<proteinExistence type="predicted"/>
<dbReference type="InterPro" id="IPR002810">
    <property type="entry name" value="NfeD-like_C"/>
</dbReference>
<accession>A0A1J5QIP0</accession>
<sequence length="144" mass="15126">MLSHATLWWIAAAVLVAAELGSGTFYLLMLAVGAAAGALAAHLGLAPPLQLIAAALVGTGLVGVLYLRRARRARRAPAGDVRLHMDIGETVQVDAWDAQGRARVRYRGSDWPAQRAAGAPARSGPHRIVGLDGNTLLLRPHDAD</sequence>
<dbReference type="AlphaFoldDB" id="A0A1J5QIP0"/>
<feature type="transmembrane region" description="Helical" evidence="1">
    <location>
        <begin position="7"/>
        <end position="29"/>
    </location>
</feature>
<feature type="domain" description="NfeD-like C-terminal" evidence="2">
    <location>
        <begin position="86"/>
        <end position="140"/>
    </location>
</feature>